<dbReference type="CDD" id="cd07325">
    <property type="entry name" value="M48_Ste24p_like"/>
    <property type="match status" value="1"/>
</dbReference>
<protein>
    <recommendedName>
        <fullName evidence="7">Peptidase M48 domain-containing protein</fullName>
    </recommendedName>
</protein>
<dbReference type="Proteomes" id="UP001300502">
    <property type="component" value="Unassembled WGS sequence"/>
</dbReference>
<keyword evidence="1 6" id="KW-0645">Protease</keyword>
<organism evidence="8 9">
    <name type="scientific">Galdieria yellowstonensis</name>
    <dbReference type="NCBI Taxonomy" id="3028027"/>
    <lineage>
        <taxon>Eukaryota</taxon>
        <taxon>Rhodophyta</taxon>
        <taxon>Bangiophyceae</taxon>
        <taxon>Galdieriales</taxon>
        <taxon>Galdieriaceae</taxon>
        <taxon>Galdieria</taxon>
    </lineage>
</organism>
<dbReference type="Pfam" id="PF01435">
    <property type="entry name" value="Peptidase_M48"/>
    <property type="match status" value="1"/>
</dbReference>
<keyword evidence="9" id="KW-1185">Reference proteome</keyword>
<evidence type="ECO:0000256" key="2">
    <source>
        <dbReference type="ARBA" id="ARBA00022723"/>
    </source>
</evidence>
<keyword evidence="4 6" id="KW-0862">Zinc</keyword>
<accession>A0AAV9IF98</accession>
<evidence type="ECO:0000313" key="8">
    <source>
        <dbReference type="EMBL" id="KAK4526140.1"/>
    </source>
</evidence>
<evidence type="ECO:0000259" key="7">
    <source>
        <dbReference type="Pfam" id="PF01435"/>
    </source>
</evidence>
<evidence type="ECO:0000256" key="5">
    <source>
        <dbReference type="ARBA" id="ARBA00023049"/>
    </source>
</evidence>
<dbReference type="EMBL" id="JANCYU010000037">
    <property type="protein sequence ID" value="KAK4526140.1"/>
    <property type="molecule type" value="Genomic_DNA"/>
</dbReference>
<evidence type="ECO:0000256" key="1">
    <source>
        <dbReference type="ARBA" id="ARBA00022670"/>
    </source>
</evidence>
<comment type="cofactor">
    <cofactor evidence="6">
        <name>Zn(2+)</name>
        <dbReference type="ChEBI" id="CHEBI:29105"/>
    </cofactor>
    <text evidence="6">Binds 1 zinc ion per subunit.</text>
</comment>
<dbReference type="Gene3D" id="3.30.2010.10">
    <property type="entry name" value="Metalloproteases ('zincins'), catalytic domain"/>
    <property type="match status" value="1"/>
</dbReference>
<sequence>MAKGSSADVCLFCYGLVLRSPLSSLETLRSRKAPKLVLFRRKLSFRPIIITSSLAEPKKRLSFPSLQADSFRHPVDLVSTSLLRRLVGVDTISRKLINPFIEKLFLLENLSFGIQVSSRQLPNLYALLVQACRILDIYPYPLLFLRQSPYPNAYTLAFQGEKPFIVIHSSLLDILNEAELQVVLAHELGHLKCEHGVWLTLANSFAVLFNSLGAIGFPLSNVLERHLMKWFQAAEFSCDRASLLVSQDAFVVTSTIMKLAGGSSSIHRHLDAKEYMKQAEEFSKESQKGLFSRLVSRQLAEIGSHPLPVTRITELNRWSTSLEYEKLLRTGRPLITE</sequence>
<dbReference type="AlphaFoldDB" id="A0AAV9IF98"/>
<evidence type="ECO:0000256" key="4">
    <source>
        <dbReference type="ARBA" id="ARBA00022833"/>
    </source>
</evidence>
<keyword evidence="3 6" id="KW-0378">Hydrolase</keyword>
<keyword evidence="2" id="KW-0479">Metal-binding</keyword>
<proteinExistence type="inferred from homology"/>
<dbReference type="GO" id="GO:0004222">
    <property type="term" value="F:metalloendopeptidase activity"/>
    <property type="evidence" value="ECO:0007669"/>
    <property type="project" value="InterPro"/>
</dbReference>
<keyword evidence="5 6" id="KW-0482">Metalloprotease</keyword>
<evidence type="ECO:0000313" key="9">
    <source>
        <dbReference type="Proteomes" id="UP001300502"/>
    </source>
</evidence>
<dbReference type="GO" id="GO:0046872">
    <property type="term" value="F:metal ion binding"/>
    <property type="evidence" value="ECO:0007669"/>
    <property type="project" value="UniProtKB-KW"/>
</dbReference>
<dbReference type="GO" id="GO:0006508">
    <property type="term" value="P:proteolysis"/>
    <property type="evidence" value="ECO:0007669"/>
    <property type="project" value="UniProtKB-KW"/>
</dbReference>
<evidence type="ECO:0000256" key="3">
    <source>
        <dbReference type="ARBA" id="ARBA00022801"/>
    </source>
</evidence>
<name>A0AAV9IF98_9RHOD</name>
<dbReference type="InterPro" id="IPR001915">
    <property type="entry name" value="Peptidase_M48"/>
</dbReference>
<feature type="domain" description="Peptidase M48" evidence="7">
    <location>
        <begin position="144"/>
        <end position="318"/>
    </location>
</feature>
<comment type="similarity">
    <text evidence="6">Belongs to the peptidase M48 family.</text>
</comment>
<evidence type="ECO:0000256" key="6">
    <source>
        <dbReference type="RuleBase" id="RU003983"/>
    </source>
</evidence>
<dbReference type="PANTHER" id="PTHR10120">
    <property type="entry name" value="CAAX PRENYL PROTEASE 1"/>
    <property type="match status" value="1"/>
</dbReference>
<gene>
    <name evidence="8" type="ORF">GAYE_SCF20G4054</name>
</gene>
<reference evidence="8 9" key="1">
    <citation type="submission" date="2022-07" db="EMBL/GenBank/DDBJ databases">
        <title>Genome-wide signatures of adaptation to extreme environments.</title>
        <authorList>
            <person name="Cho C.H."/>
            <person name="Yoon H.S."/>
        </authorList>
    </citation>
    <scope>NUCLEOTIDE SEQUENCE [LARGE SCALE GENOMIC DNA]</scope>
    <source>
        <strain evidence="8 9">108.79 E11</strain>
    </source>
</reference>
<comment type="caution">
    <text evidence="8">The sequence shown here is derived from an EMBL/GenBank/DDBJ whole genome shotgun (WGS) entry which is preliminary data.</text>
</comment>